<dbReference type="OrthoDB" id="338531at2759"/>
<dbReference type="Pfam" id="PF01388">
    <property type="entry name" value="ARID"/>
    <property type="match status" value="1"/>
</dbReference>
<evidence type="ECO:0000259" key="6">
    <source>
        <dbReference type="PROSITE" id="PS51011"/>
    </source>
</evidence>
<dbReference type="InterPro" id="IPR001606">
    <property type="entry name" value="ARID_dom"/>
</dbReference>
<dbReference type="SUPFAM" id="SSF46774">
    <property type="entry name" value="ARID-like"/>
    <property type="match status" value="1"/>
</dbReference>
<evidence type="ECO:0000259" key="7">
    <source>
        <dbReference type="PROSITE" id="PS51526"/>
    </source>
</evidence>
<evidence type="ECO:0000256" key="2">
    <source>
        <dbReference type="ARBA" id="ARBA00023015"/>
    </source>
</evidence>
<evidence type="ECO:0000313" key="9">
    <source>
        <dbReference type="Proteomes" id="UP000031575"/>
    </source>
</evidence>
<organism evidence="8 9">
    <name type="scientific">Sporothrix brasiliensis 5110</name>
    <dbReference type="NCBI Taxonomy" id="1398154"/>
    <lineage>
        <taxon>Eukaryota</taxon>
        <taxon>Fungi</taxon>
        <taxon>Dikarya</taxon>
        <taxon>Ascomycota</taxon>
        <taxon>Pezizomycotina</taxon>
        <taxon>Sordariomycetes</taxon>
        <taxon>Sordariomycetidae</taxon>
        <taxon>Ophiostomatales</taxon>
        <taxon>Ophiostomataceae</taxon>
        <taxon>Sporothrix</taxon>
    </lineage>
</organism>
<evidence type="ECO:0000313" key="8">
    <source>
        <dbReference type="EMBL" id="KIH88217.1"/>
    </source>
</evidence>
<feature type="compositionally biased region" description="Low complexity" evidence="5">
    <location>
        <begin position="945"/>
        <end position="971"/>
    </location>
</feature>
<feature type="compositionally biased region" description="Low complexity" evidence="5">
    <location>
        <begin position="881"/>
        <end position="891"/>
    </location>
</feature>
<dbReference type="InterPro" id="IPR011989">
    <property type="entry name" value="ARM-like"/>
</dbReference>
<dbReference type="InterPro" id="IPR052406">
    <property type="entry name" value="Chromatin_Remodeling_Comp"/>
</dbReference>
<protein>
    <submittedName>
        <fullName evidence="8">Chromatin structure-remodeling complex subunit RSC9</fullName>
    </submittedName>
</protein>
<keyword evidence="9" id="KW-1185">Reference proteome</keyword>
<dbReference type="Gene3D" id="1.10.150.60">
    <property type="entry name" value="ARID DNA-binding domain"/>
    <property type="match status" value="1"/>
</dbReference>
<dbReference type="Proteomes" id="UP000031575">
    <property type="component" value="Unassembled WGS sequence"/>
</dbReference>
<dbReference type="EMBL" id="AWTV01000009">
    <property type="protein sequence ID" value="KIH88217.1"/>
    <property type="molecule type" value="Genomic_DNA"/>
</dbReference>
<dbReference type="AlphaFoldDB" id="A0A0C2IT82"/>
<dbReference type="PANTHER" id="PTHR22970:SF14">
    <property type="entry name" value="AT-RICH INTERACTIVE DOMAIN-CONTAINING PROTEIN 2"/>
    <property type="match status" value="1"/>
</dbReference>
<keyword evidence="1" id="KW-0156">Chromatin regulator</keyword>
<dbReference type="RefSeq" id="XP_040616227.1">
    <property type="nucleotide sequence ID" value="XM_040764709.1"/>
</dbReference>
<comment type="caution">
    <text evidence="8">The sequence shown here is derived from an EMBL/GenBank/DDBJ whole genome shotgun (WGS) entry which is preliminary data.</text>
</comment>
<feature type="domain" description="RFX-type winged-helix" evidence="7">
    <location>
        <begin position="685"/>
        <end position="768"/>
    </location>
</feature>
<evidence type="ECO:0000256" key="5">
    <source>
        <dbReference type="SAM" id="MobiDB-lite"/>
    </source>
</evidence>
<dbReference type="PANTHER" id="PTHR22970">
    <property type="entry name" value="AT-RICH INTERACTIVE DOMAIN-CONTAINING PROTEIN 2"/>
    <property type="match status" value="1"/>
</dbReference>
<gene>
    <name evidence="8" type="ORF">SPBR_06453</name>
</gene>
<feature type="compositionally biased region" description="Polar residues" evidence="5">
    <location>
        <begin position="908"/>
        <end position="927"/>
    </location>
</feature>
<keyword evidence="4" id="KW-0539">Nucleus</keyword>
<dbReference type="InterPro" id="IPR016024">
    <property type="entry name" value="ARM-type_fold"/>
</dbReference>
<dbReference type="GeneID" id="63679630"/>
<reference evidence="8 9" key="1">
    <citation type="journal article" date="2014" name="BMC Genomics">
        <title>Comparative genomics of the major fungal agents of human and animal Sporotrichosis: Sporothrix schenckii and Sporothrix brasiliensis.</title>
        <authorList>
            <person name="Teixeira M.M."/>
            <person name="de Almeida L.G."/>
            <person name="Kubitschek-Barreira P."/>
            <person name="Alves F.L."/>
            <person name="Kioshima E.S."/>
            <person name="Abadio A.K."/>
            <person name="Fernandes L."/>
            <person name="Derengowski L.S."/>
            <person name="Ferreira K.S."/>
            <person name="Souza R.C."/>
            <person name="Ruiz J.C."/>
            <person name="de Andrade N.C."/>
            <person name="Paes H.C."/>
            <person name="Nicola A.M."/>
            <person name="Albuquerque P."/>
            <person name="Gerber A.L."/>
            <person name="Martins V.P."/>
            <person name="Peconick L.D."/>
            <person name="Neto A.V."/>
            <person name="Chaucanez C.B."/>
            <person name="Silva P.A."/>
            <person name="Cunha O.L."/>
            <person name="de Oliveira F.F."/>
            <person name="dos Santos T.C."/>
            <person name="Barros A.L."/>
            <person name="Soares M.A."/>
            <person name="de Oliveira L.M."/>
            <person name="Marini M.M."/>
            <person name="Villalobos-Duno H."/>
            <person name="Cunha M.M."/>
            <person name="de Hoog S."/>
            <person name="da Silveira J.F."/>
            <person name="Henrissat B."/>
            <person name="Nino-Vega G.A."/>
            <person name="Cisalpino P.S."/>
            <person name="Mora-Montes H.M."/>
            <person name="Almeida S.R."/>
            <person name="Stajich J.E."/>
            <person name="Lopes-Bezerra L.M."/>
            <person name="Vasconcelos A.T."/>
            <person name="Felipe M.S."/>
        </authorList>
    </citation>
    <scope>NUCLEOTIDE SEQUENCE [LARGE SCALE GENOMIC DNA]</scope>
    <source>
        <strain evidence="8 9">5110</strain>
    </source>
</reference>
<evidence type="ECO:0000256" key="1">
    <source>
        <dbReference type="ARBA" id="ARBA00022853"/>
    </source>
</evidence>
<dbReference type="GO" id="GO:0003677">
    <property type="term" value="F:DNA binding"/>
    <property type="evidence" value="ECO:0007669"/>
    <property type="project" value="InterPro"/>
</dbReference>
<dbReference type="FunFam" id="1.10.150.60:FF:000021">
    <property type="entry name" value="Chromatin structure-remodeling complex subunit rsc9"/>
    <property type="match status" value="1"/>
</dbReference>
<dbReference type="InterPro" id="IPR036431">
    <property type="entry name" value="ARID_dom_sf"/>
</dbReference>
<dbReference type="Gene3D" id="1.25.10.10">
    <property type="entry name" value="Leucine-rich Repeat Variant"/>
    <property type="match status" value="1"/>
</dbReference>
<dbReference type="GO" id="GO:0006325">
    <property type="term" value="P:chromatin organization"/>
    <property type="evidence" value="ECO:0007669"/>
    <property type="project" value="UniProtKB-KW"/>
</dbReference>
<dbReference type="PROSITE" id="PS51526">
    <property type="entry name" value="RFX_DBD"/>
    <property type="match status" value="1"/>
</dbReference>
<dbReference type="CDD" id="cd16100">
    <property type="entry name" value="ARID"/>
    <property type="match status" value="1"/>
</dbReference>
<evidence type="ECO:0000256" key="4">
    <source>
        <dbReference type="ARBA" id="ARBA00023242"/>
    </source>
</evidence>
<name>A0A0C2IT82_9PEZI</name>
<dbReference type="SUPFAM" id="SSF48371">
    <property type="entry name" value="ARM repeat"/>
    <property type="match status" value="1"/>
</dbReference>
<feature type="region of interest" description="Disordered" evidence="5">
    <location>
        <begin position="138"/>
        <end position="273"/>
    </location>
</feature>
<evidence type="ECO:0000256" key="3">
    <source>
        <dbReference type="ARBA" id="ARBA00023163"/>
    </source>
</evidence>
<feature type="region of interest" description="Disordered" evidence="5">
    <location>
        <begin position="871"/>
        <end position="989"/>
    </location>
</feature>
<dbReference type="VEuPathDB" id="FungiDB:SPBR_06453"/>
<accession>A0A0C2IT82</accession>
<sequence>MAPQPGHTIDQTPEYVEFIGKLREYHAKRGTNFEPEPKVGQTPVDLLKLFKVIVEHGGYDKISEEKLAWRNMVNALELYSNNEASAAYSLKLAYYKNLAAYEITTIHKQEPPPPEILEHISAKGGGLLTRTLENFGGHRATMRPSAGFDSPMGGTGSSMGDPMGTPTRQDHAAAGAGPDGTPLSGRASRGLREAPAQRVIFQPDTASTRQSRHASGQQAGSGAHAAGHHGPPGHHHLPGTPQGAAAASFGGGMHPSQNHHGLPPHQQQQQQQLLHRNASMVYNPPNSDIFSSAVQAYEPRGPVPIVLQLAEAPANAPAKFLQQNRLQRLQASGVSLSRFAARPPVPPGSEGPNIYVRCLGALRSGLQAEEAFALSHLVKISYERGDKYKFESFPGLAEGLVEKALQVGSLFYHDVAWTVSYDADGGGGGGDDADDVGELDGVHGTPDILERIAQLRPRARIDCIQTEAFADQMVLITEAALTVRNMVTLPENAYFVADFAPCRDFLCIALNLPDRDAVVELKHCALDIAEQLTPFLVLGDDDPLYRTLLRQLASPDRGMVLTALRAIGRISMNLAETNRLGGVPPSVLQRVTQWLLLNDDELMDACLDFLYQYTAVAANVERLLRAVRAEGLVSHLVRLLSHGAKRSVKELVLQPERRLPAADEVLALPPDLLTRLVATDEPERCYTWLRCFFEEDPDSSITQIAIWQAYQSSFLQPVQQSGRTMLGAAEFIRNVTHVYHAAGAQIQKEQTPQGEVQKFIIKGIRPRRRPISPEGQEFFRCQWRTPAASKAATATAAAPLASPSCGIFFGAADKLYAHILHDHVGETPGADGKVANVKDCDVRCLWAGCRKYPKGTKMPLADFMKHIKTHAVQSEQDIRQNQKQVQQPQQQDAPASAESGSPADGSNGAAQPSNPLKHQRQRSSVSNGDLLATGGAPGSGGAGGSSSSSGTNGAASTGANGTPNGTSPNGGTVAGGGGGTGAAATVPNKRQKRSYVVPAKTISVAYEETATMRDERNPNLPAQAAGIPLSAVLVLRNIARNASKAEVVLDERGQVVLLDDDDEWEQQQQQQQHHHQQEQQHKNNGTAGKRSKPSLPGTPSSSSGLLPPTSSKFTGGAAGGARHAHSPADAAAAAAAQEAGGWNERLFRPVLPRLYEIMSENRALATYIASLFQLIGEDV</sequence>
<feature type="compositionally biased region" description="Low complexity" evidence="5">
    <location>
        <begin position="1093"/>
        <end position="1112"/>
    </location>
</feature>
<dbReference type="SMART" id="SM01014">
    <property type="entry name" value="ARID"/>
    <property type="match status" value="1"/>
</dbReference>
<dbReference type="InterPro" id="IPR003150">
    <property type="entry name" value="DNA-bd_RFX"/>
</dbReference>
<feature type="region of interest" description="Disordered" evidence="5">
    <location>
        <begin position="1063"/>
        <end position="1132"/>
    </location>
</feature>
<dbReference type="HOGENOM" id="CLU_008152_1_0_1"/>
<keyword evidence="3" id="KW-0804">Transcription</keyword>
<proteinExistence type="predicted"/>
<keyword evidence="2" id="KW-0805">Transcription regulation</keyword>
<feature type="compositionally biased region" description="Gly residues" evidence="5">
    <location>
        <begin position="935"/>
        <end position="944"/>
    </location>
</feature>
<dbReference type="GO" id="GO:0006355">
    <property type="term" value="P:regulation of DNA-templated transcription"/>
    <property type="evidence" value="ECO:0007669"/>
    <property type="project" value="InterPro"/>
</dbReference>
<feature type="compositionally biased region" description="Low complexity" evidence="5">
    <location>
        <begin position="213"/>
        <end position="229"/>
    </location>
</feature>
<dbReference type="SMART" id="SM00501">
    <property type="entry name" value="BRIGHT"/>
    <property type="match status" value="1"/>
</dbReference>
<feature type="compositionally biased region" description="Gly residues" evidence="5">
    <location>
        <begin position="972"/>
        <end position="981"/>
    </location>
</feature>
<dbReference type="PROSITE" id="PS51011">
    <property type="entry name" value="ARID"/>
    <property type="match status" value="1"/>
</dbReference>
<feature type="domain" description="ARID" evidence="6">
    <location>
        <begin position="12"/>
        <end position="106"/>
    </location>
</feature>